<keyword evidence="1" id="KW-0472">Membrane</keyword>
<keyword evidence="1" id="KW-0812">Transmembrane</keyword>
<dbReference type="RefSeq" id="WP_012964062.1">
    <property type="nucleotide sequence ID" value="NC_013799.1"/>
</dbReference>
<sequence>MNFLKVLFIVIFTVLFLIFVAQHAYYVKLNFLGITYEVPLFVLVLVSFAVGFLLPALYFLVKDIRQTAFTKSITRGISYLARGYPQKAEGELSKVSRRNEEIALILLKAIAERGEIYRGEEVDIKRDAGFVDAFLGLKLLRYRDYEKAKGYLLSALSKDSSNLLALKSLRNISFLEKDLEACIKHQESVLKLCEKWEKETQKRILSDILSYASESLPQQRKDLLEKALDLHRSFYSQAMWIKYMLEKEDVKEAKKQIEKAFTMGVHNQVLAILSQNEEHLTRIMDIIKEKEELINPDVLARIYIKLHLFTQLRPLMEKLSQPIKLMATAFESHREMDRSCGEMLQELYKPWVCSCGESYNNYLPMCEKCLTWGNITLRGV</sequence>
<dbReference type="OrthoDB" id="14573at2"/>
<dbReference type="EMBL" id="AP011112">
    <property type="protein sequence ID" value="BAI69882.1"/>
    <property type="molecule type" value="Genomic_DNA"/>
</dbReference>
<feature type="transmembrane region" description="Helical" evidence="1">
    <location>
        <begin position="38"/>
        <end position="61"/>
    </location>
</feature>
<dbReference type="AlphaFoldDB" id="D3DJ80"/>
<dbReference type="InterPro" id="IPR011990">
    <property type="entry name" value="TPR-like_helical_dom_sf"/>
</dbReference>
<accession>D3DJ80</accession>
<dbReference type="eggNOG" id="COG5416">
    <property type="taxonomic scope" value="Bacteria"/>
</dbReference>
<feature type="transmembrane region" description="Helical" evidence="1">
    <location>
        <begin position="7"/>
        <end position="26"/>
    </location>
</feature>
<dbReference type="KEGG" id="hth:HTH_1431"/>
<proteinExistence type="predicted"/>
<name>D3DJ80_HYDTT</name>
<keyword evidence="1" id="KW-1133">Transmembrane helix</keyword>
<protein>
    <recommendedName>
        <fullName evidence="4">Lipopolysaccharide assembly protein A domain-containing protein</fullName>
    </recommendedName>
</protein>
<dbReference type="Proteomes" id="UP000002574">
    <property type="component" value="Chromosome"/>
</dbReference>
<evidence type="ECO:0000313" key="3">
    <source>
        <dbReference type="Proteomes" id="UP000002574"/>
    </source>
</evidence>
<dbReference type="KEGG" id="hte:Hydth_1420"/>
<evidence type="ECO:0000313" key="2">
    <source>
        <dbReference type="EMBL" id="BAI69882.1"/>
    </source>
</evidence>
<evidence type="ECO:0000256" key="1">
    <source>
        <dbReference type="SAM" id="Phobius"/>
    </source>
</evidence>
<dbReference type="SUPFAM" id="SSF48452">
    <property type="entry name" value="TPR-like"/>
    <property type="match status" value="1"/>
</dbReference>
<evidence type="ECO:0008006" key="4">
    <source>
        <dbReference type="Google" id="ProtNLM"/>
    </source>
</evidence>
<organism evidence="2 3">
    <name type="scientific">Hydrogenobacter thermophilus (strain DSM 6534 / IAM 12695 / TK-6)</name>
    <dbReference type="NCBI Taxonomy" id="608538"/>
    <lineage>
        <taxon>Bacteria</taxon>
        <taxon>Pseudomonadati</taxon>
        <taxon>Aquificota</taxon>
        <taxon>Aquificia</taxon>
        <taxon>Aquificales</taxon>
        <taxon>Aquificaceae</taxon>
        <taxon>Hydrogenobacter</taxon>
    </lineage>
</organism>
<dbReference type="Gene3D" id="1.25.40.10">
    <property type="entry name" value="Tetratricopeptide repeat domain"/>
    <property type="match status" value="1"/>
</dbReference>
<reference evidence="2 3" key="1">
    <citation type="journal article" date="2010" name="J. Bacteriol.">
        <title>Complete genome sequence of the thermophilic, obligately chemolithoautotrophic hydrogen-oxidizing bacterium Hydrogenobacter thermophilus TK-6.</title>
        <authorList>
            <person name="Arai H."/>
            <person name="Kanbe H."/>
            <person name="Ishii M."/>
            <person name="Igarashi Y."/>
        </authorList>
    </citation>
    <scope>NUCLEOTIDE SEQUENCE [LARGE SCALE GENOMIC DNA]</scope>
    <source>
        <strain evidence="3">DSM 6534 / IAM 12695 / TK-6 [Tokyo]</strain>
    </source>
</reference>
<dbReference type="STRING" id="608538.HTH_1431"/>
<keyword evidence="3" id="KW-1185">Reference proteome</keyword>
<gene>
    <name evidence="2" type="ordered locus">HTH_1431</name>
</gene>